<reference evidence="1 2" key="1">
    <citation type="journal article" date="2021" name="Elife">
        <title>Chloroplast acquisition without the gene transfer in kleptoplastic sea slugs, Plakobranchus ocellatus.</title>
        <authorList>
            <person name="Maeda T."/>
            <person name="Takahashi S."/>
            <person name="Yoshida T."/>
            <person name="Shimamura S."/>
            <person name="Takaki Y."/>
            <person name="Nagai Y."/>
            <person name="Toyoda A."/>
            <person name="Suzuki Y."/>
            <person name="Arimoto A."/>
            <person name="Ishii H."/>
            <person name="Satoh N."/>
            <person name="Nishiyama T."/>
            <person name="Hasebe M."/>
            <person name="Maruyama T."/>
            <person name="Minagawa J."/>
            <person name="Obokata J."/>
            <person name="Shigenobu S."/>
        </authorList>
    </citation>
    <scope>NUCLEOTIDE SEQUENCE [LARGE SCALE GENOMIC DNA]</scope>
</reference>
<dbReference type="Gene3D" id="3.75.10.10">
    <property type="entry name" value="L-arginine/glycine Amidinotransferase, Chain A"/>
    <property type="match status" value="1"/>
</dbReference>
<gene>
    <name evidence="1" type="ORF">ElyMa_001677700</name>
</gene>
<organism evidence="1 2">
    <name type="scientific">Elysia marginata</name>
    <dbReference type="NCBI Taxonomy" id="1093978"/>
    <lineage>
        <taxon>Eukaryota</taxon>
        <taxon>Metazoa</taxon>
        <taxon>Spiralia</taxon>
        <taxon>Lophotrochozoa</taxon>
        <taxon>Mollusca</taxon>
        <taxon>Gastropoda</taxon>
        <taxon>Heterobranchia</taxon>
        <taxon>Euthyneura</taxon>
        <taxon>Panpulmonata</taxon>
        <taxon>Sacoglossa</taxon>
        <taxon>Placobranchoidea</taxon>
        <taxon>Plakobranchidae</taxon>
        <taxon>Elysia</taxon>
    </lineage>
</organism>
<protein>
    <recommendedName>
        <fullName evidence="3">Arginine deiminase</fullName>
    </recommendedName>
</protein>
<evidence type="ECO:0008006" key="3">
    <source>
        <dbReference type="Google" id="ProtNLM"/>
    </source>
</evidence>
<dbReference type="Proteomes" id="UP000762676">
    <property type="component" value="Unassembled WGS sequence"/>
</dbReference>
<dbReference type="SUPFAM" id="SSF55909">
    <property type="entry name" value="Pentein"/>
    <property type="match status" value="1"/>
</dbReference>
<accession>A0AAV4JQR5</accession>
<comment type="caution">
    <text evidence="1">The sequence shown here is derived from an EMBL/GenBank/DDBJ whole genome shotgun (WGS) entry which is preliminary data.</text>
</comment>
<keyword evidence="2" id="KW-1185">Reference proteome</keyword>
<dbReference type="AlphaFoldDB" id="A0AAV4JQR5"/>
<evidence type="ECO:0000313" key="2">
    <source>
        <dbReference type="Proteomes" id="UP000762676"/>
    </source>
</evidence>
<sequence length="432" mass="48421">MERVCGKTSSASGYAQGVETASSSKKARLSSELVEQRLLPEKALGERNVYYVMDTFIDALGKHPADQLGITKFGALKNAYRDDLFKGLLFSLLPEVRVVPPVRSTVKAQGPLGMDKRNEVFIRDPLLLFNDQTKIVAVYSKIYESDKKTIVDTVKDTPGCPAIDIIRLDSSMDGGNVIYSAERKLLLHGDNAVENYKEDDLRCTEVSRELKDKLFKYGIDVLGVRLNRKLYPVTIKNKFFHLDLVMHSLPNGIFLVLNKKLFAPGSFELLEKVLGESLVDLQCSLTDIKNLPPMNLVSFVDKDGVVIISNNIRDELLEKLSAFGKVITINTLDSRSLRYDEVLSQKVAMYLSSIGYKDINASTLLQALPCRLSYLVRVDEEYQRIDYEKYYHEVMSNLSSSPDQVLSDSQLDFFTTGGPHCLTQNVSFTAAP</sequence>
<evidence type="ECO:0000313" key="1">
    <source>
        <dbReference type="EMBL" id="GFS25039.1"/>
    </source>
</evidence>
<name>A0AAV4JQR5_9GAST</name>
<dbReference type="EMBL" id="BMAT01003417">
    <property type="protein sequence ID" value="GFS25039.1"/>
    <property type="molecule type" value="Genomic_DNA"/>
</dbReference>
<proteinExistence type="predicted"/>